<feature type="binding site" evidence="11">
    <location>
        <position position="111"/>
    </location>
    <ligand>
        <name>Zn(2+)</name>
        <dbReference type="ChEBI" id="CHEBI:29105"/>
    </ligand>
</feature>
<organism evidence="15 16">
    <name type="scientific">Candidatus Pristimantibacillus lignocellulolyticus</name>
    <dbReference type="NCBI Taxonomy" id="2994561"/>
    <lineage>
        <taxon>Bacteria</taxon>
        <taxon>Bacillati</taxon>
        <taxon>Bacillota</taxon>
        <taxon>Bacilli</taxon>
        <taxon>Bacillales</taxon>
        <taxon>Paenibacillaceae</taxon>
        <taxon>Candidatus Pristimantibacillus</taxon>
    </lineage>
</organism>
<proteinExistence type="inferred from homology"/>
<dbReference type="Pfam" id="PF02449">
    <property type="entry name" value="Glyco_hydro_42"/>
    <property type="match status" value="1"/>
</dbReference>
<dbReference type="InterPro" id="IPR003476">
    <property type="entry name" value="Glyco_hydro_42"/>
</dbReference>
<dbReference type="InterPro" id="IPR017853">
    <property type="entry name" value="GH"/>
</dbReference>
<comment type="similarity">
    <text evidence="2 8">Belongs to the glycosyl hydrolase 42 family.</text>
</comment>
<dbReference type="InterPro" id="IPR013739">
    <property type="entry name" value="Beta_galactosidase_C"/>
</dbReference>
<evidence type="ECO:0000256" key="11">
    <source>
        <dbReference type="PIRSR" id="PIRSR001084-3"/>
    </source>
</evidence>
<keyword evidence="7 8" id="KW-0326">Glycosidase</keyword>
<dbReference type="InterPro" id="IPR029062">
    <property type="entry name" value="Class_I_gatase-like"/>
</dbReference>
<feature type="binding site" evidence="11">
    <location>
        <position position="154"/>
    </location>
    <ligand>
        <name>Zn(2+)</name>
        <dbReference type="ChEBI" id="CHEBI:29105"/>
    </ligand>
</feature>
<dbReference type="GO" id="GO:0009341">
    <property type="term" value="C:beta-galactosidase complex"/>
    <property type="evidence" value="ECO:0007669"/>
    <property type="project" value="InterPro"/>
</dbReference>
<evidence type="ECO:0000256" key="4">
    <source>
        <dbReference type="ARBA" id="ARBA00022723"/>
    </source>
</evidence>
<evidence type="ECO:0000256" key="9">
    <source>
        <dbReference type="PIRSR" id="PIRSR001084-1"/>
    </source>
</evidence>
<gene>
    <name evidence="15" type="ORF">NAG76_02555</name>
</gene>
<dbReference type="InterPro" id="IPR013780">
    <property type="entry name" value="Glyco_hydro_b"/>
</dbReference>
<dbReference type="Pfam" id="PF08532">
    <property type="entry name" value="Glyco_hydro_42M"/>
    <property type="match status" value="1"/>
</dbReference>
<evidence type="ECO:0000256" key="8">
    <source>
        <dbReference type="PIRNR" id="PIRNR001084"/>
    </source>
</evidence>
<accession>A0A9J6ZGA4</accession>
<dbReference type="CDD" id="cd03143">
    <property type="entry name" value="A4_beta-galactosidase_middle_domain"/>
    <property type="match status" value="1"/>
</dbReference>
<dbReference type="AlphaFoldDB" id="A0A9J6ZGA4"/>
<dbReference type="Pfam" id="PF08533">
    <property type="entry name" value="Glyco_hydro_42C"/>
    <property type="match status" value="1"/>
</dbReference>
<dbReference type="Proteomes" id="UP001056756">
    <property type="component" value="Chromosome"/>
</dbReference>
<evidence type="ECO:0000259" key="14">
    <source>
        <dbReference type="Pfam" id="PF08533"/>
    </source>
</evidence>
<feature type="binding site" evidence="10">
    <location>
        <position position="107"/>
    </location>
    <ligand>
        <name>substrate</name>
    </ligand>
</feature>
<dbReference type="PANTHER" id="PTHR36447:SF2">
    <property type="entry name" value="BETA-GALACTOSIDASE YESZ"/>
    <property type="match status" value="1"/>
</dbReference>
<feature type="domain" description="Beta-galactosidase C-terminal" evidence="14">
    <location>
        <begin position="604"/>
        <end position="659"/>
    </location>
</feature>
<feature type="binding site" evidence="11">
    <location>
        <position position="152"/>
    </location>
    <ligand>
        <name>Zn(2+)</name>
        <dbReference type="ChEBI" id="CHEBI:29105"/>
    </ligand>
</feature>
<dbReference type="GO" id="GO:0004565">
    <property type="term" value="F:beta-galactosidase activity"/>
    <property type="evidence" value="ECO:0007669"/>
    <property type="project" value="UniProtKB-EC"/>
</dbReference>
<dbReference type="Gene3D" id="3.40.50.880">
    <property type="match status" value="1"/>
</dbReference>
<protein>
    <recommendedName>
        <fullName evidence="3 8">Beta-galactosidase</fullName>
        <shortName evidence="8">Beta-gal</shortName>
        <ecNumber evidence="3 8">3.2.1.23</ecNumber>
    </recommendedName>
</protein>
<dbReference type="Gene3D" id="2.60.40.1180">
    <property type="entry name" value="Golgi alpha-mannosidase II"/>
    <property type="match status" value="1"/>
</dbReference>
<dbReference type="PIRSF" id="PIRSF001084">
    <property type="entry name" value="B-galactosidase"/>
    <property type="match status" value="1"/>
</dbReference>
<evidence type="ECO:0000313" key="16">
    <source>
        <dbReference type="Proteomes" id="UP001056756"/>
    </source>
</evidence>
<feature type="binding site" evidence="10">
    <location>
        <position position="311"/>
    </location>
    <ligand>
        <name>substrate</name>
    </ligand>
</feature>
<dbReference type="GO" id="GO:0046872">
    <property type="term" value="F:metal ion binding"/>
    <property type="evidence" value="ECO:0007669"/>
    <property type="project" value="UniProtKB-KW"/>
</dbReference>
<feature type="domain" description="Beta-galactosidase trimerisation" evidence="13">
    <location>
        <begin position="393"/>
        <end position="595"/>
    </location>
</feature>
<feature type="domain" description="Glycoside hydrolase family 42 N-terminal" evidence="12">
    <location>
        <begin position="11"/>
        <end position="380"/>
    </location>
</feature>
<keyword evidence="4 11" id="KW-0479">Metal-binding</keyword>
<feature type="binding site" evidence="10">
    <location>
        <position position="145"/>
    </location>
    <ligand>
        <name>substrate</name>
    </ligand>
</feature>
<evidence type="ECO:0000256" key="6">
    <source>
        <dbReference type="ARBA" id="ARBA00022833"/>
    </source>
</evidence>
<evidence type="ECO:0000256" key="10">
    <source>
        <dbReference type="PIRSR" id="PIRSR001084-2"/>
    </source>
</evidence>
<dbReference type="GO" id="GO:0006012">
    <property type="term" value="P:galactose metabolic process"/>
    <property type="evidence" value="ECO:0007669"/>
    <property type="project" value="InterPro"/>
</dbReference>
<comment type="catalytic activity">
    <reaction evidence="1 8">
        <text>Hydrolysis of terminal non-reducing beta-D-galactose residues in beta-D-galactosides.</text>
        <dbReference type="EC" id="3.2.1.23"/>
    </reaction>
</comment>
<evidence type="ECO:0000256" key="2">
    <source>
        <dbReference type="ARBA" id="ARBA00005940"/>
    </source>
</evidence>
<feature type="active site" description="Proton donor" evidence="9">
    <location>
        <position position="146"/>
    </location>
</feature>
<evidence type="ECO:0000259" key="13">
    <source>
        <dbReference type="Pfam" id="PF08532"/>
    </source>
</evidence>
<evidence type="ECO:0000313" key="15">
    <source>
        <dbReference type="EMBL" id="URN95157.1"/>
    </source>
</evidence>
<feature type="active site" description="Nucleophile" evidence="9">
    <location>
        <position position="302"/>
    </location>
</feature>
<evidence type="ECO:0000256" key="1">
    <source>
        <dbReference type="ARBA" id="ARBA00001412"/>
    </source>
</evidence>
<dbReference type="SUPFAM" id="SSF51445">
    <property type="entry name" value="(Trans)glycosidases"/>
    <property type="match status" value="1"/>
</dbReference>
<evidence type="ECO:0000256" key="3">
    <source>
        <dbReference type="ARBA" id="ARBA00012756"/>
    </source>
</evidence>
<dbReference type="EC" id="3.2.1.23" evidence="3 8"/>
<keyword evidence="6 11" id="KW-0862">Zinc</keyword>
<dbReference type="InterPro" id="IPR013738">
    <property type="entry name" value="Beta_galactosidase_Trimer"/>
</dbReference>
<dbReference type="Gene3D" id="3.20.20.80">
    <property type="entry name" value="Glycosidases"/>
    <property type="match status" value="1"/>
</dbReference>
<keyword evidence="5 8" id="KW-0378">Hydrolase</keyword>
<evidence type="ECO:0000256" key="5">
    <source>
        <dbReference type="ARBA" id="ARBA00022801"/>
    </source>
</evidence>
<evidence type="ECO:0000259" key="12">
    <source>
        <dbReference type="Pfam" id="PF02449"/>
    </source>
</evidence>
<dbReference type="EMBL" id="CP097899">
    <property type="protein sequence ID" value="URN95157.1"/>
    <property type="molecule type" value="Genomic_DNA"/>
</dbReference>
<evidence type="ECO:0000256" key="7">
    <source>
        <dbReference type="ARBA" id="ARBA00023295"/>
    </source>
</evidence>
<name>A0A9J6ZGA4_9BACL</name>
<dbReference type="KEGG" id="plig:NAG76_02555"/>
<dbReference type="InterPro" id="IPR013529">
    <property type="entry name" value="Glyco_hydro_42_N"/>
</dbReference>
<dbReference type="SUPFAM" id="SSF52317">
    <property type="entry name" value="Class I glutamine amidotransferase-like"/>
    <property type="match status" value="1"/>
</dbReference>
<reference evidence="15" key="1">
    <citation type="submission" date="2022-05" db="EMBL/GenBank/DDBJ databases">
        <title>Novel bacterial taxa in a minimal lignocellulolytic consortium and its capacity to transform plastics disclosed by genome-resolved metagenomics.</title>
        <authorList>
            <person name="Rodriguez C.A.D."/>
            <person name="Diaz-Garcia L."/>
            <person name="Herrera K."/>
            <person name="Tarazona N.A."/>
            <person name="Sproer C."/>
            <person name="Overmann J."/>
            <person name="Jimenez D.J."/>
        </authorList>
    </citation>
    <scope>NUCLEOTIDE SEQUENCE</scope>
    <source>
        <strain evidence="15">MAG5</strain>
    </source>
</reference>
<feature type="binding site" evidence="11">
    <location>
        <position position="157"/>
    </location>
    <ligand>
        <name>Zn(2+)</name>
        <dbReference type="ChEBI" id="CHEBI:29105"/>
    </ligand>
</feature>
<dbReference type="PANTHER" id="PTHR36447">
    <property type="entry name" value="BETA-GALACTOSIDASE GANA"/>
    <property type="match status" value="1"/>
</dbReference>
<sequence>MNNQMQVGVVYYPEQWDSARWEEDIKQMREAGVTVVRLAEFAWCRMEPAPGQFTFEWLDEVIDLFAQNDIAVILCTPTNTPPRWLTEKHPDVLPIQANGMTTHAGVRGHRCFNSASLKHYASSINKQMAMRYGEHPAVIGWQIDNEYWMLDCHCPSCNTSFRQWLLEKYETVSKLNEEWGTIVWSGEYSDWQQVTVPYGGSRFQNPSYLLDFARYQWDMMEMFQKEQINHIRQYSKHQFITHNFHTYPQRVNLHQLGCDLDVASFDYYPNTDPQKQTTGPYSGALALDVTRGIKRKNFYIMEQLSGAPGCWFPSWRAPYPGFIRAFAWQAIAKGADKVLHFRWRSATIGAEQFWQGLIDPSNVPGRRFLEFSQFAQEVNRLSPKLIDTTFQHQVAILMSHENMEALRIQHQSSGFDYYEMIKDYHRTLTKLGISCDVIEVGSQLDQYKLVIVPSLYVTHAETANKLEQFAQAGGTVLLTFRSGVKMNNNHHIEAMLPGYLQKCSGIYVEEYDAIGESTQIIRDEDGETYTGSVWCDIVSLQGAEAIAWYQDEFYSGTPAVSCNQVGKGKVYYVATHPEEAYLRKLITRIANEQHIKYEANLPAGVQIIERFNENNKYLFIINLSRVDVTLPLDRTGYSLLNEETIEKKIQLAPYELDIIEISLSCSSCT</sequence>